<feature type="domain" description="Thioredoxin" evidence="3">
    <location>
        <begin position="49"/>
        <end position="231"/>
    </location>
</feature>
<dbReference type="InterPro" id="IPR012336">
    <property type="entry name" value="Thioredoxin-like_fold"/>
</dbReference>
<dbReference type="PANTHER" id="PTHR13887:SF55">
    <property type="entry name" value="SLR0313 PROTEIN"/>
    <property type="match status" value="1"/>
</dbReference>
<dbReference type="PROSITE" id="PS51352">
    <property type="entry name" value="THIOREDOXIN_2"/>
    <property type="match status" value="1"/>
</dbReference>
<evidence type="ECO:0000313" key="5">
    <source>
        <dbReference type="Proteomes" id="UP000199614"/>
    </source>
</evidence>
<evidence type="ECO:0000256" key="2">
    <source>
        <dbReference type="SAM" id="Phobius"/>
    </source>
</evidence>
<dbReference type="Gene3D" id="3.40.30.10">
    <property type="entry name" value="Glutaredoxin"/>
    <property type="match status" value="1"/>
</dbReference>
<gene>
    <name evidence="4" type="ORF">SAMN05216207_106121</name>
</gene>
<sequence length="233" mass="26095">MPPASRKRSVPSVPGRNRMSNLKFSLIIIVVFVVGVAVLFGISRWNNPSENSEAAASIAVRDNSLRLSSAPGATVDFVEFLDFECEACGAAYPVIEQLRQEYGDRVNFVIRYFPVKSHFNAERAARAVEAAAQQGALEPMYKRMYETQREWGEQQVPMDDRFRGYAQDLGLDMARYDAIYNDPATMDRIEADRQDGLSLGVQGTPTFFVNGEQLKPQSFEDLRRALDDALAGR</sequence>
<dbReference type="InterPro" id="IPR036249">
    <property type="entry name" value="Thioredoxin-like_sf"/>
</dbReference>
<name>A0A1I5HBS9_PSUAM</name>
<evidence type="ECO:0000259" key="3">
    <source>
        <dbReference type="PROSITE" id="PS51352"/>
    </source>
</evidence>
<protein>
    <submittedName>
        <fullName evidence="4">Thioredoxin</fullName>
    </submittedName>
</protein>
<dbReference type="SUPFAM" id="SSF52833">
    <property type="entry name" value="Thioredoxin-like"/>
    <property type="match status" value="1"/>
</dbReference>
<keyword evidence="5" id="KW-1185">Reference proteome</keyword>
<dbReference type="EMBL" id="FOUY01000061">
    <property type="protein sequence ID" value="SFO45520.1"/>
    <property type="molecule type" value="Genomic_DNA"/>
</dbReference>
<reference evidence="4 5" key="1">
    <citation type="submission" date="2016-10" db="EMBL/GenBank/DDBJ databases">
        <authorList>
            <person name="de Groot N.N."/>
        </authorList>
    </citation>
    <scope>NUCLEOTIDE SEQUENCE [LARGE SCALE GENOMIC DNA]</scope>
    <source>
        <strain evidence="4 5">CGMCC 4.1877</strain>
    </source>
</reference>
<keyword evidence="2" id="KW-0472">Membrane</keyword>
<evidence type="ECO:0000313" key="4">
    <source>
        <dbReference type="EMBL" id="SFO45520.1"/>
    </source>
</evidence>
<evidence type="ECO:0000256" key="1">
    <source>
        <dbReference type="ARBA" id="ARBA00005791"/>
    </source>
</evidence>
<accession>A0A1I5HBS9</accession>
<dbReference type="Proteomes" id="UP000199614">
    <property type="component" value="Unassembled WGS sequence"/>
</dbReference>
<dbReference type="InterPro" id="IPR013766">
    <property type="entry name" value="Thioredoxin_domain"/>
</dbReference>
<organism evidence="4 5">
    <name type="scientific">Pseudonocardia ammonioxydans</name>
    <dbReference type="NCBI Taxonomy" id="260086"/>
    <lineage>
        <taxon>Bacteria</taxon>
        <taxon>Bacillati</taxon>
        <taxon>Actinomycetota</taxon>
        <taxon>Actinomycetes</taxon>
        <taxon>Pseudonocardiales</taxon>
        <taxon>Pseudonocardiaceae</taxon>
        <taxon>Pseudonocardia</taxon>
    </lineage>
</organism>
<feature type="transmembrane region" description="Helical" evidence="2">
    <location>
        <begin position="21"/>
        <end position="42"/>
    </location>
</feature>
<proteinExistence type="inferred from homology"/>
<comment type="similarity">
    <text evidence="1">Belongs to the thioredoxin family. DsbA subfamily.</text>
</comment>
<keyword evidence="2" id="KW-1133">Transmembrane helix</keyword>
<keyword evidence="2" id="KW-0812">Transmembrane</keyword>
<dbReference type="AlphaFoldDB" id="A0A1I5HBS9"/>
<dbReference type="Pfam" id="PF13462">
    <property type="entry name" value="Thioredoxin_4"/>
    <property type="match status" value="1"/>
</dbReference>
<dbReference type="PANTHER" id="PTHR13887">
    <property type="entry name" value="GLUTATHIONE S-TRANSFERASE KAPPA"/>
    <property type="match status" value="1"/>
</dbReference>
<dbReference type="STRING" id="260086.SAMN05216207_106121"/>